<dbReference type="AlphaFoldDB" id="A0A2T4B0U4"/>
<dbReference type="RefSeq" id="XP_024746267.1">
    <property type="nucleotide sequence ID" value="XM_024896382.1"/>
</dbReference>
<feature type="compositionally biased region" description="Basic and acidic residues" evidence="1">
    <location>
        <begin position="104"/>
        <end position="121"/>
    </location>
</feature>
<accession>A0A2T4B0U4</accession>
<sequence>MGLGHQLAESSKACVPGSLESSGLAESLGKGTEQYPVQKAHKKRRGSSDGIRGCKREAAAANTKTKRWEIGQDKTIQGQVAGMARRVWNKYNYLRASIKIGHLAEKAKKRGNPRDDEREGLIDGLDPGQRLGRSLQYALREDGPANGTGASTSKVQAQAPT</sequence>
<evidence type="ECO:0000313" key="2">
    <source>
        <dbReference type="EMBL" id="PTB62947.1"/>
    </source>
</evidence>
<name>A0A2T4B0U4_9HYPO</name>
<keyword evidence="3" id="KW-1185">Reference proteome</keyword>
<proteinExistence type="predicted"/>
<dbReference type="Proteomes" id="UP000241546">
    <property type="component" value="Unassembled WGS sequence"/>
</dbReference>
<feature type="region of interest" description="Disordered" evidence="1">
    <location>
        <begin position="1"/>
        <end position="53"/>
    </location>
</feature>
<organism evidence="2 3">
    <name type="scientific">Trichoderma citrinoviride</name>
    <dbReference type="NCBI Taxonomy" id="58853"/>
    <lineage>
        <taxon>Eukaryota</taxon>
        <taxon>Fungi</taxon>
        <taxon>Dikarya</taxon>
        <taxon>Ascomycota</taxon>
        <taxon>Pezizomycotina</taxon>
        <taxon>Sordariomycetes</taxon>
        <taxon>Hypocreomycetidae</taxon>
        <taxon>Hypocreales</taxon>
        <taxon>Hypocreaceae</taxon>
        <taxon>Trichoderma</taxon>
    </lineage>
</organism>
<dbReference type="GeneID" id="36604500"/>
<reference evidence="3" key="1">
    <citation type="submission" date="2016-07" db="EMBL/GenBank/DDBJ databases">
        <title>Multiple horizontal gene transfer events from other fungi enriched the ability of initially mycotrophic Trichoderma (Ascomycota) to feed on dead plant biomass.</title>
        <authorList>
            <consortium name="DOE Joint Genome Institute"/>
            <person name="Atanasova L."/>
            <person name="Chenthamara K."/>
            <person name="Zhang J."/>
            <person name="Grujic M."/>
            <person name="Henrissat B."/>
            <person name="Kuo A."/>
            <person name="Aerts A."/>
            <person name="Salamov A."/>
            <person name="Lipzen A."/>
            <person name="Labutti K."/>
            <person name="Barry K."/>
            <person name="Miao Y."/>
            <person name="Rahimi M.J."/>
            <person name="Shen Q."/>
            <person name="Grigoriev I.V."/>
            <person name="Kubicek C.P."/>
            <person name="Druzhinina I.S."/>
        </authorList>
    </citation>
    <scope>NUCLEOTIDE SEQUENCE [LARGE SCALE GENOMIC DNA]</scope>
    <source>
        <strain evidence="3">TUCIM 6016</strain>
    </source>
</reference>
<feature type="region of interest" description="Disordered" evidence="1">
    <location>
        <begin position="104"/>
        <end position="161"/>
    </location>
</feature>
<feature type="compositionally biased region" description="Low complexity" evidence="1">
    <location>
        <begin position="17"/>
        <end position="31"/>
    </location>
</feature>
<feature type="compositionally biased region" description="Polar residues" evidence="1">
    <location>
        <begin position="148"/>
        <end position="161"/>
    </location>
</feature>
<evidence type="ECO:0000313" key="3">
    <source>
        <dbReference type="Proteomes" id="UP000241546"/>
    </source>
</evidence>
<gene>
    <name evidence="2" type="ORF">BBK36DRAFT_1184050</name>
</gene>
<protein>
    <submittedName>
        <fullName evidence="2">Uncharacterized protein</fullName>
    </submittedName>
</protein>
<evidence type="ECO:0000256" key="1">
    <source>
        <dbReference type="SAM" id="MobiDB-lite"/>
    </source>
</evidence>
<dbReference type="EMBL" id="KZ680221">
    <property type="protein sequence ID" value="PTB62947.1"/>
    <property type="molecule type" value="Genomic_DNA"/>
</dbReference>